<dbReference type="AlphaFoldDB" id="A0A0G0DFK8"/>
<sequence length="132" mass="14799">MNYIYLYLLTTIAFFAIDFLWLKFAATNYSKKIGHLMASKPKLFPALIFYLIFVVGVIIFAVLPGYESQNIWKAIMLGALFGMLSYSTYDLTNLATLKNWPVSITVIDIIWGTTVSTITSVAGYYIATLLGV</sequence>
<evidence type="ECO:0008006" key="4">
    <source>
        <dbReference type="Google" id="ProtNLM"/>
    </source>
</evidence>
<dbReference type="Proteomes" id="UP000034140">
    <property type="component" value="Unassembled WGS sequence"/>
</dbReference>
<comment type="caution">
    <text evidence="2">The sequence shown here is derived from an EMBL/GenBank/DDBJ whole genome shotgun (WGS) entry which is preliminary data.</text>
</comment>
<dbReference type="PATRIC" id="fig|1619090.3.peg.428"/>
<accession>A0A0G0DFK8</accession>
<feature type="transmembrane region" description="Helical" evidence="1">
    <location>
        <begin position="101"/>
        <end position="127"/>
    </location>
</feature>
<organism evidence="2 3">
    <name type="scientific">candidate division WS6 bacterium GW2011_GWC1_36_11</name>
    <dbReference type="NCBI Taxonomy" id="1619090"/>
    <lineage>
        <taxon>Bacteria</taxon>
        <taxon>Candidatus Dojkabacteria</taxon>
    </lineage>
</organism>
<evidence type="ECO:0000313" key="3">
    <source>
        <dbReference type="Proteomes" id="UP000034140"/>
    </source>
</evidence>
<protein>
    <recommendedName>
        <fullName evidence="4">DUF2177 domain-containing protein</fullName>
    </recommendedName>
</protein>
<feature type="transmembrane region" description="Helical" evidence="1">
    <location>
        <begin position="71"/>
        <end position="89"/>
    </location>
</feature>
<feature type="transmembrane region" description="Helical" evidence="1">
    <location>
        <begin position="6"/>
        <end position="22"/>
    </location>
</feature>
<keyword evidence="1" id="KW-1133">Transmembrane helix</keyword>
<evidence type="ECO:0000256" key="1">
    <source>
        <dbReference type="SAM" id="Phobius"/>
    </source>
</evidence>
<feature type="transmembrane region" description="Helical" evidence="1">
    <location>
        <begin position="43"/>
        <end position="65"/>
    </location>
</feature>
<keyword evidence="1" id="KW-0472">Membrane</keyword>
<dbReference type="InterPro" id="IPR018687">
    <property type="entry name" value="DUF2177_membr"/>
</dbReference>
<reference evidence="2 3" key="1">
    <citation type="journal article" date="2015" name="Nature">
        <title>rRNA introns, odd ribosomes, and small enigmatic genomes across a large radiation of phyla.</title>
        <authorList>
            <person name="Brown C.T."/>
            <person name="Hug L.A."/>
            <person name="Thomas B.C."/>
            <person name="Sharon I."/>
            <person name="Castelle C.J."/>
            <person name="Singh A."/>
            <person name="Wilkins M.J."/>
            <person name="Williams K.H."/>
            <person name="Banfield J.F."/>
        </authorList>
    </citation>
    <scope>NUCLEOTIDE SEQUENCE [LARGE SCALE GENOMIC DNA]</scope>
</reference>
<name>A0A0G0DFK8_9BACT</name>
<gene>
    <name evidence="2" type="ORF">UR96_C0019G0002</name>
</gene>
<dbReference type="EMBL" id="LBRE01000019">
    <property type="protein sequence ID" value="KKP92208.1"/>
    <property type="molecule type" value="Genomic_DNA"/>
</dbReference>
<keyword evidence="1" id="KW-0812">Transmembrane</keyword>
<dbReference type="Pfam" id="PF09945">
    <property type="entry name" value="DUF2177"/>
    <property type="match status" value="1"/>
</dbReference>
<proteinExistence type="predicted"/>
<evidence type="ECO:0000313" key="2">
    <source>
        <dbReference type="EMBL" id="KKP92208.1"/>
    </source>
</evidence>